<dbReference type="PANTHER" id="PTHR11638">
    <property type="entry name" value="ATP-DEPENDENT CLP PROTEASE"/>
    <property type="match status" value="1"/>
</dbReference>
<dbReference type="Gene3D" id="3.40.50.300">
    <property type="entry name" value="P-loop containing nucleotide triphosphate hydrolases"/>
    <property type="match status" value="1"/>
</dbReference>
<dbReference type="Proteomes" id="UP000292855">
    <property type="component" value="Unassembled WGS sequence"/>
</dbReference>
<dbReference type="PANTHER" id="PTHR11638:SF18">
    <property type="entry name" value="HEAT SHOCK PROTEIN 104"/>
    <property type="match status" value="1"/>
</dbReference>
<feature type="domain" description="AAA+ ATPase" evidence="3">
    <location>
        <begin position="136"/>
        <end position="284"/>
    </location>
</feature>
<reference evidence="4 5" key="1">
    <citation type="submission" date="2019-02" db="EMBL/GenBank/DDBJ databases">
        <authorList>
            <person name="Li Y."/>
        </authorList>
    </citation>
    <scope>NUCLEOTIDE SEQUENCE [LARGE SCALE GENOMIC DNA]</scope>
    <source>
        <strain evidence="4 5">30C10-4-7</strain>
    </source>
</reference>
<dbReference type="InterPro" id="IPR050130">
    <property type="entry name" value="ClpA_ClpB"/>
</dbReference>
<evidence type="ECO:0000256" key="2">
    <source>
        <dbReference type="ARBA" id="ARBA00022840"/>
    </source>
</evidence>
<keyword evidence="4" id="KW-0645">Protease</keyword>
<accession>A0A4V2DCW8</accession>
<evidence type="ECO:0000313" key="5">
    <source>
        <dbReference type="Proteomes" id="UP000292855"/>
    </source>
</evidence>
<keyword evidence="5" id="KW-1185">Reference proteome</keyword>
<dbReference type="GO" id="GO:0034605">
    <property type="term" value="P:cellular response to heat"/>
    <property type="evidence" value="ECO:0007669"/>
    <property type="project" value="TreeGrafter"/>
</dbReference>
<dbReference type="PROSITE" id="PS00675">
    <property type="entry name" value="SIGMA54_INTERACT_1"/>
    <property type="match status" value="1"/>
</dbReference>
<dbReference type="AlphaFoldDB" id="A0A4V2DCW8"/>
<dbReference type="InterPro" id="IPR001270">
    <property type="entry name" value="ClpA/B"/>
</dbReference>
<gene>
    <name evidence="4" type="ORF">EWE74_06995</name>
</gene>
<dbReference type="SMART" id="SM00382">
    <property type="entry name" value="AAA"/>
    <property type="match status" value="1"/>
</dbReference>
<dbReference type="EMBL" id="SGIT01000001">
    <property type="protein sequence ID" value="RZF62938.1"/>
    <property type="molecule type" value="Genomic_DNA"/>
</dbReference>
<dbReference type="PRINTS" id="PR00300">
    <property type="entry name" value="CLPPROTEASEA"/>
</dbReference>
<dbReference type="GO" id="GO:0016887">
    <property type="term" value="F:ATP hydrolysis activity"/>
    <property type="evidence" value="ECO:0007669"/>
    <property type="project" value="InterPro"/>
</dbReference>
<protein>
    <submittedName>
        <fullName evidence="4">ATP-dependent Clp protease ATP-binding subunit</fullName>
    </submittedName>
</protein>
<dbReference type="InterPro" id="IPR027417">
    <property type="entry name" value="P-loop_NTPase"/>
</dbReference>
<keyword evidence="1" id="KW-0547">Nucleotide-binding</keyword>
<dbReference type="OrthoDB" id="1861597at2"/>
<dbReference type="GO" id="GO:0008233">
    <property type="term" value="F:peptidase activity"/>
    <property type="evidence" value="ECO:0007669"/>
    <property type="project" value="UniProtKB-KW"/>
</dbReference>
<keyword evidence="2 4" id="KW-0067">ATP-binding</keyword>
<dbReference type="GO" id="GO:0005737">
    <property type="term" value="C:cytoplasm"/>
    <property type="evidence" value="ECO:0007669"/>
    <property type="project" value="TreeGrafter"/>
</dbReference>
<dbReference type="Pfam" id="PF07724">
    <property type="entry name" value="AAA_2"/>
    <property type="match status" value="1"/>
</dbReference>
<dbReference type="InterPro" id="IPR003959">
    <property type="entry name" value="ATPase_AAA_core"/>
</dbReference>
<name>A0A4V2DCW8_9SPHI</name>
<organism evidence="4 5">
    <name type="scientific">Sphingobacterium corticibacterium</name>
    <dbReference type="NCBI Taxonomy" id="2484746"/>
    <lineage>
        <taxon>Bacteria</taxon>
        <taxon>Pseudomonadati</taxon>
        <taxon>Bacteroidota</taxon>
        <taxon>Sphingobacteriia</taxon>
        <taxon>Sphingobacteriales</taxon>
        <taxon>Sphingobacteriaceae</taxon>
        <taxon>Sphingobacterium</taxon>
    </lineage>
</organism>
<dbReference type="GO" id="GO:0005524">
    <property type="term" value="F:ATP binding"/>
    <property type="evidence" value="ECO:0007669"/>
    <property type="project" value="UniProtKB-KW"/>
</dbReference>
<dbReference type="InterPro" id="IPR003593">
    <property type="entry name" value="AAA+_ATPase"/>
</dbReference>
<comment type="caution">
    <text evidence="4">The sequence shown here is derived from an EMBL/GenBank/DDBJ whole genome shotgun (WGS) entry which is preliminary data.</text>
</comment>
<keyword evidence="4" id="KW-0378">Hydrolase</keyword>
<evidence type="ECO:0000256" key="1">
    <source>
        <dbReference type="ARBA" id="ARBA00022741"/>
    </source>
</evidence>
<dbReference type="GO" id="GO:0006508">
    <property type="term" value="P:proteolysis"/>
    <property type="evidence" value="ECO:0007669"/>
    <property type="project" value="UniProtKB-KW"/>
</dbReference>
<proteinExistence type="predicted"/>
<dbReference type="SUPFAM" id="SSF52540">
    <property type="entry name" value="P-loop containing nucleoside triphosphate hydrolases"/>
    <property type="match status" value="1"/>
</dbReference>
<evidence type="ECO:0000259" key="3">
    <source>
        <dbReference type="SMART" id="SM00382"/>
    </source>
</evidence>
<evidence type="ECO:0000313" key="4">
    <source>
        <dbReference type="EMBL" id="RZF62938.1"/>
    </source>
</evidence>
<dbReference type="InterPro" id="IPR025662">
    <property type="entry name" value="Sigma_54_int_dom_ATP-bd_1"/>
</dbReference>
<sequence length="358" mass="41389">MESFQYESVIIDVSCLVEYNRFQSLAEDVVYKLPYQTIYICDENKKAKLQYELRFIFNKFIAIQDSGLLDPTVSFASDKSVSIAKKHKLITELEDDELSLFFEKFRNKLYGHPKFKDDFEELVKSFRVFNKIGEHKILSLFLMGDSGVGKTEVARAIFNCLGGSKRLAKINFGNYSNEFSLSSLIGSARGYIGSDDGEIFMKVRDTDIGVLLIDEFEKSNATLFNYFLDVLESGKMTSSLGDEIDLNGFIVVFTSNISKEDFPKRISPELRSRFDYKCMFTLLRSQDKRKYLEFRTKSIIKKISSDQNEDLEVHLLEYFNKCIDVGKYQNMRDLNKEIKKVFVKFLETSIDENSALNI</sequence>